<reference evidence="12 13" key="1">
    <citation type="submission" date="2016-08" db="EMBL/GenBank/DDBJ databases">
        <title>A Parts List for Fungal Cellulosomes Revealed by Comparative Genomics.</title>
        <authorList>
            <consortium name="DOE Joint Genome Institute"/>
            <person name="Haitjema C.H."/>
            <person name="Gilmore S.P."/>
            <person name="Henske J.K."/>
            <person name="Solomon K.V."/>
            <person name="De Groot R."/>
            <person name="Kuo A."/>
            <person name="Mondo S.J."/>
            <person name="Salamov A.A."/>
            <person name="Labutti K."/>
            <person name="Zhao Z."/>
            <person name="Chiniquy J."/>
            <person name="Barry K."/>
            <person name="Brewer H.M."/>
            <person name="Purvine S.O."/>
            <person name="Wright A.T."/>
            <person name="Boxma B."/>
            <person name="Van Alen T."/>
            <person name="Hackstein J.H."/>
            <person name="Baker S.E."/>
            <person name="Grigoriev I.V."/>
            <person name="O'Malley M.A."/>
        </authorList>
    </citation>
    <scope>NUCLEOTIDE SEQUENCE [LARGE SCALE GENOMIC DNA]</scope>
    <source>
        <strain evidence="12 13">S4</strain>
    </source>
</reference>
<dbReference type="GO" id="GO:0016779">
    <property type="term" value="F:nucleotidyltransferase activity"/>
    <property type="evidence" value="ECO:0007669"/>
    <property type="project" value="UniProtKB-KW"/>
</dbReference>
<proteinExistence type="predicted"/>
<name>A0A1Y1VRJ2_9FUNG</name>
<keyword evidence="13" id="KW-1185">Reference proteome</keyword>
<evidence type="ECO:0000313" key="13">
    <source>
        <dbReference type="Proteomes" id="UP000193944"/>
    </source>
</evidence>
<keyword evidence="2" id="KW-0548">Nucleotidyltransferase</keyword>
<evidence type="ECO:0000256" key="6">
    <source>
        <dbReference type="ARBA" id="ARBA00022741"/>
    </source>
</evidence>
<protein>
    <recommendedName>
        <fullName evidence="11">CRESS-DNA virus Rep endonuclease domain-containing protein</fullName>
    </recommendedName>
</protein>
<evidence type="ECO:0000256" key="2">
    <source>
        <dbReference type="ARBA" id="ARBA00022695"/>
    </source>
</evidence>
<dbReference type="GO" id="GO:0016787">
    <property type="term" value="F:hydrolase activity"/>
    <property type="evidence" value="ECO:0007669"/>
    <property type="project" value="UniProtKB-KW"/>
</dbReference>
<keyword evidence="1" id="KW-0808">Transferase</keyword>
<sequence>MTRVDDIVSSISREKFTRRSNEFGLTYADAFGTVKDMVFEVLRLTDIAGTKPDMVMLCEEIGENTGKRHYHSYVHFPKKVTVHENSFDHYDLHCHIDRVKRTRNRKSIIPIIKYLTKSDPEPLSTFDWKQIFKDNEQPTSSKRVVDWVGGFIKKTFKDKVRIPYRSNPDFRWLLPESLT</sequence>
<evidence type="ECO:0000256" key="10">
    <source>
        <dbReference type="ARBA" id="ARBA00023125"/>
    </source>
</evidence>
<evidence type="ECO:0000256" key="3">
    <source>
        <dbReference type="ARBA" id="ARBA00022705"/>
    </source>
</evidence>
<evidence type="ECO:0000256" key="9">
    <source>
        <dbReference type="ARBA" id="ARBA00023124"/>
    </source>
</evidence>
<keyword evidence="6" id="KW-0547">Nucleotide-binding</keyword>
<dbReference type="GO" id="GO:0000166">
    <property type="term" value="F:nucleotide binding"/>
    <property type="evidence" value="ECO:0007669"/>
    <property type="project" value="UniProtKB-KW"/>
</dbReference>
<evidence type="ECO:0000256" key="4">
    <source>
        <dbReference type="ARBA" id="ARBA00022722"/>
    </source>
</evidence>
<organism evidence="12 13">
    <name type="scientific">Anaeromyces robustus</name>
    <dbReference type="NCBI Taxonomy" id="1754192"/>
    <lineage>
        <taxon>Eukaryota</taxon>
        <taxon>Fungi</taxon>
        <taxon>Fungi incertae sedis</taxon>
        <taxon>Chytridiomycota</taxon>
        <taxon>Chytridiomycota incertae sedis</taxon>
        <taxon>Neocallimastigomycetes</taxon>
        <taxon>Neocallimastigales</taxon>
        <taxon>Neocallimastigaceae</taxon>
        <taxon>Anaeromyces</taxon>
    </lineage>
</organism>
<comment type="caution">
    <text evidence="12">The sequence shown here is derived from an EMBL/GenBank/DDBJ whole genome shotgun (WGS) entry which is preliminary data.</text>
</comment>
<dbReference type="GO" id="GO:0046872">
    <property type="term" value="F:metal ion binding"/>
    <property type="evidence" value="ECO:0007669"/>
    <property type="project" value="UniProtKB-KW"/>
</dbReference>
<dbReference type="EMBL" id="MCFG01000574">
    <property type="protein sequence ID" value="ORX63908.1"/>
    <property type="molecule type" value="Genomic_DNA"/>
</dbReference>
<keyword evidence="9" id="KW-0190">Covalent protein-DNA linkage</keyword>
<evidence type="ECO:0000256" key="8">
    <source>
        <dbReference type="ARBA" id="ARBA00022801"/>
    </source>
</evidence>
<evidence type="ECO:0000313" key="12">
    <source>
        <dbReference type="EMBL" id="ORX63908.1"/>
    </source>
</evidence>
<evidence type="ECO:0000256" key="5">
    <source>
        <dbReference type="ARBA" id="ARBA00022723"/>
    </source>
</evidence>
<evidence type="ECO:0000256" key="7">
    <source>
        <dbReference type="ARBA" id="ARBA00022759"/>
    </source>
</evidence>
<evidence type="ECO:0000259" key="11">
    <source>
        <dbReference type="PROSITE" id="PS52020"/>
    </source>
</evidence>
<keyword evidence="7" id="KW-0255">Endonuclease</keyword>
<accession>A0A1Y1VRJ2</accession>
<gene>
    <name evidence="12" type="ORF">BCR32DRAFT_287451</name>
</gene>
<reference evidence="12 13" key="2">
    <citation type="submission" date="2016-08" db="EMBL/GenBank/DDBJ databases">
        <title>Pervasive Adenine N6-methylation of Active Genes in Fungi.</title>
        <authorList>
            <consortium name="DOE Joint Genome Institute"/>
            <person name="Mondo S.J."/>
            <person name="Dannebaum R.O."/>
            <person name="Kuo R.C."/>
            <person name="Labutti K."/>
            <person name="Haridas S."/>
            <person name="Kuo A."/>
            <person name="Salamov A."/>
            <person name="Ahrendt S.R."/>
            <person name="Lipzen A."/>
            <person name="Sullivan W."/>
            <person name="Andreopoulos W.B."/>
            <person name="Clum A."/>
            <person name="Lindquist E."/>
            <person name="Daum C."/>
            <person name="Ramamoorthy G.K."/>
            <person name="Gryganskyi A."/>
            <person name="Culley D."/>
            <person name="Magnuson J.K."/>
            <person name="James T.Y."/>
            <person name="O'Malley M.A."/>
            <person name="Stajich J.E."/>
            <person name="Spatafora J.W."/>
            <person name="Visel A."/>
            <person name="Grigoriev I.V."/>
        </authorList>
    </citation>
    <scope>NUCLEOTIDE SEQUENCE [LARGE SCALE GENOMIC DNA]</scope>
    <source>
        <strain evidence="12 13">S4</strain>
    </source>
</reference>
<keyword evidence="10" id="KW-0238">DNA-binding</keyword>
<dbReference type="AlphaFoldDB" id="A0A1Y1VRJ2"/>
<keyword evidence="8" id="KW-0378">Hydrolase</keyword>
<dbReference type="PROSITE" id="PS52020">
    <property type="entry name" value="CRESS_DNA_REP"/>
    <property type="match status" value="1"/>
</dbReference>
<keyword evidence="3" id="KW-0235">DNA replication</keyword>
<dbReference type="InterPro" id="IPR049912">
    <property type="entry name" value="CRESS_DNA_REP"/>
</dbReference>
<feature type="domain" description="CRESS-DNA virus Rep endonuclease" evidence="11">
    <location>
        <begin position="17"/>
        <end position="131"/>
    </location>
</feature>
<keyword evidence="4" id="KW-0540">Nuclease</keyword>
<dbReference type="GO" id="GO:0003677">
    <property type="term" value="F:DNA binding"/>
    <property type="evidence" value="ECO:0007669"/>
    <property type="project" value="UniProtKB-KW"/>
</dbReference>
<dbReference type="Proteomes" id="UP000193944">
    <property type="component" value="Unassembled WGS sequence"/>
</dbReference>
<dbReference type="Gene3D" id="3.40.1310.20">
    <property type="match status" value="1"/>
</dbReference>
<evidence type="ECO:0000256" key="1">
    <source>
        <dbReference type="ARBA" id="ARBA00022679"/>
    </source>
</evidence>
<dbReference type="GO" id="GO:0006260">
    <property type="term" value="P:DNA replication"/>
    <property type="evidence" value="ECO:0007669"/>
    <property type="project" value="UniProtKB-KW"/>
</dbReference>
<keyword evidence="5" id="KW-0479">Metal-binding</keyword>
<dbReference type="GO" id="GO:0004519">
    <property type="term" value="F:endonuclease activity"/>
    <property type="evidence" value="ECO:0007669"/>
    <property type="project" value="UniProtKB-KW"/>
</dbReference>